<sequence>YHEEEYEPNDDESLSGEEVEYEYNYKNREPNNNSDDDIVTNLRNENFIPKTSNLSSLETSIAKNVLEIRKENYCTIYNQLCLNKDEAKKIILKLLS</sequence>
<keyword evidence="2" id="KW-1185">Reference proteome</keyword>
<organism evidence="1 2">
    <name type="scientific">Cetraspora pellucida</name>
    <dbReference type="NCBI Taxonomy" id="1433469"/>
    <lineage>
        <taxon>Eukaryota</taxon>
        <taxon>Fungi</taxon>
        <taxon>Fungi incertae sedis</taxon>
        <taxon>Mucoromycota</taxon>
        <taxon>Glomeromycotina</taxon>
        <taxon>Glomeromycetes</taxon>
        <taxon>Diversisporales</taxon>
        <taxon>Gigasporaceae</taxon>
        <taxon>Cetraspora</taxon>
    </lineage>
</organism>
<dbReference type="OrthoDB" id="2390173at2759"/>
<evidence type="ECO:0000313" key="2">
    <source>
        <dbReference type="Proteomes" id="UP000789759"/>
    </source>
</evidence>
<reference evidence="1" key="1">
    <citation type="submission" date="2021-06" db="EMBL/GenBank/DDBJ databases">
        <authorList>
            <person name="Kallberg Y."/>
            <person name="Tangrot J."/>
            <person name="Rosling A."/>
        </authorList>
    </citation>
    <scope>NUCLEOTIDE SEQUENCE</scope>
    <source>
        <strain evidence="1">FL966</strain>
    </source>
</reference>
<protein>
    <submittedName>
        <fullName evidence="1">24160_t:CDS:1</fullName>
    </submittedName>
</protein>
<gene>
    <name evidence="1" type="ORF">CPELLU_LOCUS10587</name>
</gene>
<dbReference type="AlphaFoldDB" id="A0A9N9EM49"/>
<name>A0A9N9EM49_9GLOM</name>
<accession>A0A9N9EM49</accession>
<proteinExistence type="predicted"/>
<comment type="caution">
    <text evidence="1">The sequence shown here is derived from an EMBL/GenBank/DDBJ whole genome shotgun (WGS) entry which is preliminary data.</text>
</comment>
<dbReference type="Proteomes" id="UP000789759">
    <property type="component" value="Unassembled WGS sequence"/>
</dbReference>
<evidence type="ECO:0000313" key="1">
    <source>
        <dbReference type="EMBL" id="CAG8677252.1"/>
    </source>
</evidence>
<dbReference type="EMBL" id="CAJVQA010008798">
    <property type="protein sequence ID" value="CAG8677252.1"/>
    <property type="molecule type" value="Genomic_DNA"/>
</dbReference>
<feature type="non-terminal residue" evidence="1">
    <location>
        <position position="1"/>
    </location>
</feature>